<keyword evidence="5" id="KW-1185">Reference proteome</keyword>
<gene>
    <name evidence="4" type="ORF">Tco_1082011</name>
</gene>
<dbReference type="PROSITE" id="PS50158">
    <property type="entry name" value="ZF_CCHC"/>
    <property type="match status" value="1"/>
</dbReference>
<evidence type="ECO:0000256" key="1">
    <source>
        <dbReference type="PROSITE-ProRule" id="PRU00047"/>
    </source>
</evidence>
<evidence type="ECO:0000259" key="3">
    <source>
        <dbReference type="PROSITE" id="PS50158"/>
    </source>
</evidence>
<feature type="domain" description="CCHC-type" evidence="3">
    <location>
        <begin position="222"/>
        <end position="236"/>
    </location>
</feature>
<protein>
    <submittedName>
        <fullName evidence="4">Zinc finger, CCHC-type containing protein</fullName>
    </submittedName>
</protein>
<dbReference type="PANTHER" id="PTHR47592">
    <property type="entry name" value="PBF68 PROTEIN"/>
    <property type="match status" value="1"/>
</dbReference>
<dbReference type="InterPro" id="IPR001878">
    <property type="entry name" value="Znf_CCHC"/>
</dbReference>
<keyword evidence="1" id="KW-0863">Zinc-finger</keyword>
<proteinExistence type="predicted"/>
<feature type="region of interest" description="Disordered" evidence="2">
    <location>
        <begin position="196"/>
        <end position="218"/>
    </location>
</feature>
<dbReference type="Pfam" id="PF25597">
    <property type="entry name" value="SH3_retrovirus"/>
    <property type="match status" value="1"/>
</dbReference>
<dbReference type="InterPro" id="IPR057670">
    <property type="entry name" value="SH3_retrovirus"/>
</dbReference>
<reference evidence="4" key="1">
    <citation type="journal article" date="2022" name="Int. J. Mol. Sci.">
        <title>Draft Genome of Tanacetum Coccineum: Genomic Comparison of Closely Related Tanacetum-Family Plants.</title>
        <authorList>
            <person name="Yamashiro T."/>
            <person name="Shiraishi A."/>
            <person name="Nakayama K."/>
            <person name="Satake H."/>
        </authorList>
    </citation>
    <scope>NUCLEOTIDE SEQUENCE</scope>
</reference>
<evidence type="ECO:0000313" key="4">
    <source>
        <dbReference type="EMBL" id="GJT93166.1"/>
    </source>
</evidence>
<dbReference type="Proteomes" id="UP001151760">
    <property type="component" value="Unassembled WGS sequence"/>
</dbReference>
<comment type="caution">
    <text evidence="4">The sequence shown here is derived from an EMBL/GenBank/DDBJ whole genome shotgun (WGS) entry which is preliminary data.</text>
</comment>
<dbReference type="EMBL" id="BQNB010020178">
    <property type="protein sequence ID" value="GJT93166.1"/>
    <property type="molecule type" value="Genomic_DNA"/>
</dbReference>
<dbReference type="SMART" id="SM00343">
    <property type="entry name" value="ZnF_C2HC"/>
    <property type="match status" value="1"/>
</dbReference>
<accession>A0ABQ5HZ43</accession>
<name>A0ABQ5HZ43_9ASTR</name>
<keyword evidence="1" id="KW-0862">Zinc</keyword>
<reference evidence="4" key="2">
    <citation type="submission" date="2022-01" db="EMBL/GenBank/DDBJ databases">
        <authorList>
            <person name="Yamashiro T."/>
            <person name="Shiraishi A."/>
            <person name="Satake H."/>
            <person name="Nakayama K."/>
        </authorList>
    </citation>
    <scope>NUCLEOTIDE SEQUENCE</scope>
</reference>
<dbReference type="PANTHER" id="PTHR47592:SF29">
    <property type="entry name" value="ZINC FINGER, CCHC-TYPE"/>
    <property type="match status" value="1"/>
</dbReference>
<dbReference type="Pfam" id="PF14223">
    <property type="entry name" value="Retrotran_gag_2"/>
    <property type="match status" value="1"/>
</dbReference>
<organism evidence="4 5">
    <name type="scientific">Tanacetum coccineum</name>
    <dbReference type="NCBI Taxonomy" id="301880"/>
    <lineage>
        <taxon>Eukaryota</taxon>
        <taxon>Viridiplantae</taxon>
        <taxon>Streptophyta</taxon>
        <taxon>Embryophyta</taxon>
        <taxon>Tracheophyta</taxon>
        <taxon>Spermatophyta</taxon>
        <taxon>Magnoliopsida</taxon>
        <taxon>eudicotyledons</taxon>
        <taxon>Gunneridae</taxon>
        <taxon>Pentapetalae</taxon>
        <taxon>asterids</taxon>
        <taxon>campanulids</taxon>
        <taxon>Asterales</taxon>
        <taxon>Asteraceae</taxon>
        <taxon>Asteroideae</taxon>
        <taxon>Anthemideae</taxon>
        <taxon>Anthemidinae</taxon>
        <taxon>Tanacetum</taxon>
    </lineage>
</organism>
<evidence type="ECO:0000256" key="2">
    <source>
        <dbReference type="SAM" id="MobiDB-lite"/>
    </source>
</evidence>
<evidence type="ECO:0000313" key="5">
    <source>
        <dbReference type="Proteomes" id="UP001151760"/>
    </source>
</evidence>
<sequence>MVVAAVKHMALNFSKLDKFKGVDFRRWQKKMHFLISSMNVVYVLTSPILEDGENATMDQIRRRNKWENDDYVCKGLILNGMPDPLFDIYQNFESSKELWNSFKAKYMAKDASSKKFTQHKINIDSVIQVSYIIDKLPSWKKFKHTLKRNKEELTLVKLGSHLRIEESLRAQDSDKPKRNNVAGPLVVNMVEHNNSFRYNDNKGKRKHHDTKADPNKKSKVTCWKCGKPRHLKNDCKGGKIGNKANGSGTNGSMNGSSNLLKDMPLCLPLNRMIQSYGMPDWAKSTLKGCDLHATPLLRNKKYFVTFINDTLRFCYVYLSHSKDEALDKFKCIFVGYAEHSKAFGFYVIEPNESILINSIIESRDAIFDENRFSSVPRPSQRSLMNGTEDIGALVVPEEVTKELWFNNMNLSLEKAKGIGLQRTLDLNFNYP</sequence>
<keyword evidence="1" id="KW-0479">Metal-binding</keyword>